<dbReference type="Proteomes" id="UP000640930">
    <property type="component" value="Unassembled WGS sequence"/>
</dbReference>
<dbReference type="PANTHER" id="PTHR42923">
    <property type="entry name" value="PROTOPORPHYRINOGEN OXIDASE"/>
    <property type="match status" value="1"/>
</dbReference>
<feature type="domain" description="Amine oxidase" evidence="3">
    <location>
        <begin position="13"/>
        <end position="442"/>
    </location>
</feature>
<dbReference type="InterPro" id="IPR036188">
    <property type="entry name" value="FAD/NAD-bd_sf"/>
</dbReference>
<evidence type="ECO:0000313" key="4">
    <source>
        <dbReference type="EMBL" id="MBD8027664.1"/>
    </source>
</evidence>
<reference evidence="4 5" key="1">
    <citation type="submission" date="2020-08" db="EMBL/GenBank/DDBJ databases">
        <title>A Genomic Blueprint of the Chicken Gut Microbiome.</title>
        <authorList>
            <person name="Gilroy R."/>
            <person name="Ravi A."/>
            <person name="Getino M."/>
            <person name="Pursley I."/>
            <person name="Horton D.L."/>
            <person name="Alikhan N.-F."/>
            <person name="Baker D."/>
            <person name="Gharbi K."/>
            <person name="Hall N."/>
            <person name="Watson M."/>
            <person name="Adriaenssens E.M."/>
            <person name="Foster-Nyarko E."/>
            <person name="Jarju S."/>
            <person name="Secka A."/>
            <person name="Antonio M."/>
            <person name="Oren A."/>
            <person name="Chaudhuri R."/>
            <person name="La Ragione R.M."/>
            <person name="Hildebrand F."/>
            <person name="Pallen M.J."/>
        </authorList>
    </citation>
    <scope>NUCLEOTIDE SEQUENCE [LARGE SCALE GENOMIC DNA]</scope>
    <source>
        <strain evidence="4 5">Re31</strain>
    </source>
</reference>
<dbReference type="PRINTS" id="PR00757">
    <property type="entry name" value="AMINEOXDASEF"/>
</dbReference>
<dbReference type="InterPro" id="IPR001613">
    <property type="entry name" value="Flavin_amine_oxidase"/>
</dbReference>
<keyword evidence="2" id="KW-0560">Oxidoreductase</keyword>
<proteinExistence type="predicted"/>
<dbReference type="InterPro" id="IPR050464">
    <property type="entry name" value="Zeta_carotene_desat/Oxidored"/>
</dbReference>
<evidence type="ECO:0000256" key="2">
    <source>
        <dbReference type="ARBA" id="ARBA00023002"/>
    </source>
</evidence>
<evidence type="ECO:0000313" key="5">
    <source>
        <dbReference type="Proteomes" id="UP000640930"/>
    </source>
</evidence>
<dbReference type="Gene3D" id="3.50.50.60">
    <property type="entry name" value="FAD/NAD(P)-binding domain"/>
    <property type="match status" value="1"/>
</dbReference>
<accession>A0ABR8XER6</accession>
<gene>
    <name evidence="4" type="ORF">H9636_13485</name>
</gene>
<sequence length="447" mass="50003">MEQYDVIIVGSGLAGLTSAVELCDQGAKVLVLEKEKVIGGRTSSWDEDGMLVESGFHRHIGYYKALPYILKKVGVNVDSIVQWEENVDVRIKGKKDVATFGVSPIFGPIDLLKGILGNNDILSLKDKFSLMGFFINGFIDYLRNPDSLDRWNVRDYAKKHQVNEDALHYAVIPLSAGIFFLPPERYSAKVFFGLFFPAIPRFYRMRIGAYLGGMTELLAQPIANYIEGKKGTIQTNAKVQNLIVDEGNVQGVELEDGSRFHAKHVILATDLGGAKKILKENFLNHPSLKSLFQLPTMPAVTIQMEFLKPVLPYDRTTFGPLTSLASFAEQSRSTFTHVPGRLSIILTPPEKFLAMEKEEILKQVQKEARELGLDLETNLTKYRIVSRPEDFYSLEPNHDRLRPNQKTDIDGLILAGDYTKQPYYATMEGAVVSGLKAASLILNNVKK</sequence>
<dbReference type="InterPro" id="IPR002937">
    <property type="entry name" value="Amino_oxidase"/>
</dbReference>
<dbReference type="RefSeq" id="WP_191708094.1">
    <property type="nucleotide sequence ID" value="NZ_JACSQA010000022.1"/>
</dbReference>
<name>A0ABR8XER6_9BACL</name>
<evidence type="ECO:0000259" key="3">
    <source>
        <dbReference type="Pfam" id="PF01593"/>
    </source>
</evidence>
<keyword evidence="5" id="KW-1185">Reference proteome</keyword>
<dbReference type="EMBL" id="JACSQA010000022">
    <property type="protein sequence ID" value="MBD8027664.1"/>
    <property type="molecule type" value="Genomic_DNA"/>
</dbReference>
<dbReference type="SUPFAM" id="SSF51905">
    <property type="entry name" value="FAD/NAD(P)-binding domain"/>
    <property type="match status" value="1"/>
</dbReference>
<dbReference type="PANTHER" id="PTHR42923:SF46">
    <property type="entry name" value="AMINE OXIDASE"/>
    <property type="match status" value="1"/>
</dbReference>
<dbReference type="Pfam" id="PF01593">
    <property type="entry name" value="Amino_oxidase"/>
    <property type="match status" value="1"/>
</dbReference>
<evidence type="ECO:0000256" key="1">
    <source>
        <dbReference type="ARBA" id="ARBA00001974"/>
    </source>
</evidence>
<comment type="caution">
    <text evidence="4">The sequence shown here is derived from an EMBL/GenBank/DDBJ whole genome shotgun (WGS) entry which is preliminary data.</text>
</comment>
<organism evidence="4 5">
    <name type="scientific">Ureibacillus galli</name>
    <dbReference type="NCBI Taxonomy" id="2762222"/>
    <lineage>
        <taxon>Bacteria</taxon>
        <taxon>Bacillati</taxon>
        <taxon>Bacillota</taxon>
        <taxon>Bacilli</taxon>
        <taxon>Bacillales</taxon>
        <taxon>Caryophanaceae</taxon>
        <taxon>Ureibacillus</taxon>
    </lineage>
</organism>
<protein>
    <submittedName>
        <fullName evidence="4">FAD-dependent oxidoreductase</fullName>
    </submittedName>
</protein>
<comment type="cofactor">
    <cofactor evidence="1">
        <name>FAD</name>
        <dbReference type="ChEBI" id="CHEBI:57692"/>
    </cofactor>
</comment>